<dbReference type="EMBL" id="BDGJ01000164">
    <property type="protein sequence ID" value="GAW93577.1"/>
    <property type="molecule type" value="Genomic_DNA"/>
</dbReference>
<proteinExistence type="predicted"/>
<evidence type="ECO:0000313" key="1">
    <source>
        <dbReference type="EMBL" id="GAW93577.1"/>
    </source>
</evidence>
<evidence type="ECO:0000313" key="2">
    <source>
        <dbReference type="Proteomes" id="UP000197032"/>
    </source>
</evidence>
<gene>
    <name evidence="1" type="ORF">KKC1_27070</name>
</gene>
<dbReference type="Proteomes" id="UP000197032">
    <property type="component" value="Unassembled WGS sequence"/>
</dbReference>
<reference evidence="2" key="1">
    <citation type="journal article" date="2017" name="Appl. Environ. Microbiol.">
        <title>Genomic Analysis of Calderihabitans maritimus KKC1, a Thermophilic, Hydrogenogenic, Carboxydotrophic Bacterium Isolated from Marine Sediment.</title>
        <authorList>
            <person name="Omae K."/>
            <person name="Yoneda Y."/>
            <person name="Fukuyama Y."/>
            <person name="Yoshida T."/>
            <person name="Sako Y."/>
        </authorList>
    </citation>
    <scope>NUCLEOTIDE SEQUENCE [LARGE SCALE GENOMIC DNA]</scope>
    <source>
        <strain evidence="2">KKC1</strain>
    </source>
</reference>
<organism evidence="1 2">
    <name type="scientific">Calderihabitans maritimus</name>
    <dbReference type="NCBI Taxonomy" id="1246530"/>
    <lineage>
        <taxon>Bacteria</taxon>
        <taxon>Bacillati</taxon>
        <taxon>Bacillota</taxon>
        <taxon>Clostridia</taxon>
        <taxon>Neomoorellales</taxon>
        <taxon>Calderihabitantaceae</taxon>
        <taxon>Calderihabitans</taxon>
    </lineage>
</organism>
<dbReference type="AlphaFoldDB" id="A0A1Z5HW47"/>
<sequence length="50" mass="5993">MPLVWRKRVWRNACRQQFARNWGGRKYLAGKQGVSLLLTLFFEGKRKIMP</sequence>
<protein>
    <submittedName>
        <fullName evidence="1">Uncharacterized protein</fullName>
    </submittedName>
</protein>
<accession>A0A1Z5HW47</accession>
<name>A0A1Z5HW47_9FIRM</name>
<keyword evidence="2" id="KW-1185">Reference proteome</keyword>
<comment type="caution">
    <text evidence="1">The sequence shown here is derived from an EMBL/GenBank/DDBJ whole genome shotgun (WGS) entry which is preliminary data.</text>
</comment>